<feature type="compositionally biased region" description="Low complexity" evidence="1">
    <location>
        <begin position="964"/>
        <end position="977"/>
    </location>
</feature>
<evidence type="ECO:0000313" key="3">
    <source>
        <dbReference type="Proteomes" id="UP001363151"/>
    </source>
</evidence>
<evidence type="ECO:0008006" key="4">
    <source>
        <dbReference type="Google" id="ProtNLM"/>
    </source>
</evidence>
<feature type="compositionally biased region" description="Low complexity" evidence="1">
    <location>
        <begin position="385"/>
        <end position="395"/>
    </location>
</feature>
<sequence length="983" mass="104439">MGWNTVDKSKSHEARGEDVERRELRLRRTYNEAASGHRLLAQNSAEAPPRAEIDALYWSVLEEVGTARSGKEEAWDGALRVACARHLSELREAGGDGDGAVEAACFAADAAPADAGLWLRLHRLAAGATEGGEKWPAYNRCRVAIEAARRVEELHGAFGAGAAAKVVARIPALVRRAYASLDVVAPPAPPARARGLRREARLLGLGDAVLGEAPRGRRRRRGRARASLEAPLAFTIAYDEEQLSRSTSINPSLSRSAPANPPLSPSPLSVAAKLPRSPELERIAGATARVLEDFYGEALPAEILVFAAELAWTGDGDAPAFDDRRARAAFGGEAVAELAARLHWLDAVVAQARGDARARAPELTRGAAAVAPPRDPRDATGARTGAPAPSPSGESPRPPEPPQIQDLWDAVLDDYVAEAGARTTPTSTTPSGDAAGDAVRRALDGQGAGADVVSVLCGTCGDRYARCDLALQVAVAAPAASSPSARRRRPPRSAGTARRRGRVAGRGAAVFLRGRVAWLARSASKAPRGGRRPVDTKDTELFAAQCWYDFVGCRVLRDVANSRVDDKLRAKRLRLLGPSERHAFVRHVAPLVLRDKCGDEAPLPLAPRRDVLDALEAVARASRALEENRSGDDDDVEAYLFAPTDEPRTFPAYLLGTAASVNGDGACHAAPEDPADAGERLLAEMMVLKLTQRDKEAAQETKTPAALELSRLEALRWHLRCCALEPRRAAHWAAAARTLEDLAAPLLSLGRLAAPAGVGLRRCACLSTRSLVAKPFGNDAALVATAREMPRGPWYRFPELGQDWIDAMAEAKAEARREAAKRCWVVAHGLANGSRGAYAAAVGCLCYEDARDASKLGNVTTAFRHSTDAKTAFEAAASLGAPATRAFALMMAGKLAWRDAARPFDDRASAAIASFAASPTRRQGDREALRPRGPGRRLAPPRDAIEGRGARRRGPREPDGARGGAAARASRAPSSAGRGLGRC</sequence>
<organism evidence="2 3">
    <name type="scientific">Aureococcus anophagefferens</name>
    <name type="common">Harmful bloom alga</name>
    <dbReference type="NCBI Taxonomy" id="44056"/>
    <lineage>
        <taxon>Eukaryota</taxon>
        <taxon>Sar</taxon>
        <taxon>Stramenopiles</taxon>
        <taxon>Ochrophyta</taxon>
        <taxon>Pelagophyceae</taxon>
        <taxon>Pelagomonadales</taxon>
        <taxon>Pelagomonadaceae</taxon>
        <taxon>Aureococcus</taxon>
    </lineage>
</organism>
<dbReference type="Proteomes" id="UP001363151">
    <property type="component" value="Unassembled WGS sequence"/>
</dbReference>
<dbReference type="EMBL" id="JBBJCI010000417">
    <property type="protein sequence ID" value="KAK7231282.1"/>
    <property type="molecule type" value="Genomic_DNA"/>
</dbReference>
<evidence type="ECO:0000256" key="1">
    <source>
        <dbReference type="SAM" id="MobiDB-lite"/>
    </source>
</evidence>
<reference evidence="2 3" key="1">
    <citation type="submission" date="2024-03" db="EMBL/GenBank/DDBJ databases">
        <title>Aureococcus anophagefferens CCMP1851 and Kratosvirus quantuckense: Draft genome of a second virus-susceptible host strain in the model system.</title>
        <authorList>
            <person name="Chase E."/>
            <person name="Truchon A.R."/>
            <person name="Schepens W."/>
            <person name="Wilhelm S.W."/>
        </authorList>
    </citation>
    <scope>NUCLEOTIDE SEQUENCE [LARGE SCALE GENOMIC DNA]</scope>
    <source>
        <strain evidence="2 3">CCMP1851</strain>
    </source>
</reference>
<gene>
    <name evidence="2" type="ORF">SO694_00073048</name>
</gene>
<keyword evidence="3" id="KW-1185">Reference proteome</keyword>
<feature type="region of interest" description="Disordered" evidence="1">
    <location>
        <begin position="478"/>
        <end position="500"/>
    </location>
</feature>
<feature type="compositionally biased region" description="Basic and acidic residues" evidence="1">
    <location>
        <begin position="7"/>
        <end position="20"/>
    </location>
</feature>
<feature type="region of interest" description="Disordered" evidence="1">
    <location>
        <begin position="247"/>
        <end position="271"/>
    </location>
</feature>
<feature type="compositionally biased region" description="Basic and acidic residues" evidence="1">
    <location>
        <begin position="943"/>
        <end position="960"/>
    </location>
</feature>
<feature type="region of interest" description="Disordered" evidence="1">
    <location>
        <begin position="357"/>
        <end position="404"/>
    </location>
</feature>
<name>A0ABR1FI95_AURAN</name>
<feature type="region of interest" description="Disordered" evidence="1">
    <location>
        <begin position="1"/>
        <end position="20"/>
    </location>
</feature>
<proteinExistence type="predicted"/>
<accession>A0ABR1FI95</accession>
<feature type="region of interest" description="Disordered" evidence="1">
    <location>
        <begin position="915"/>
        <end position="983"/>
    </location>
</feature>
<feature type="compositionally biased region" description="Basic residues" evidence="1">
    <location>
        <begin position="485"/>
        <end position="500"/>
    </location>
</feature>
<comment type="caution">
    <text evidence="2">The sequence shown here is derived from an EMBL/GenBank/DDBJ whole genome shotgun (WGS) entry which is preliminary data.</text>
</comment>
<protein>
    <recommendedName>
        <fullName evidence="4">Nuclear pore complex protein</fullName>
    </recommendedName>
</protein>
<evidence type="ECO:0000313" key="2">
    <source>
        <dbReference type="EMBL" id="KAK7231282.1"/>
    </source>
</evidence>